<sequence>MGFLAQGTIEDLKALADYLGINAHMMTFLNKKDLIIKDASYETNFCKSRLAFIISERKAEETLQRDQRDNERLYKLEKLKIQAEQTYIGAMNSSEEICRRFLL</sequence>
<evidence type="ECO:0000313" key="2">
    <source>
        <dbReference type="Proteomes" id="UP000499080"/>
    </source>
</evidence>
<evidence type="ECO:0000313" key="1">
    <source>
        <dbReference type="EMBL" id="GBN72428.1"/>
    </source>
</evidence>
<dbReference type="Proteomes" id="UP000499080">
    <property type="component" value="Unassembled WGS sequence"/>
</dbReference>
<accession>A0A4Y2R9L0</accession>
<gene>
    <name evidence="1" type="ORF">AVEN_219616_1</name>
</gene>
<organism evidence="1 2">
    <name type="scientific">Araneus ventricosus</name>
    <name type="common">Orbweaver spider</name>
    <name type="synonym">Epeira ventricosa</name>
    <dbReference type="NCBI Taxonomy" id="182803"/>
    <lineage>
        <taxon>Eukaryota</taxon>
        <taxon>Metazoa</taxon>
        <taxon>Ecdysozoa</taxon>
        <taxon>Arthropoda</taxon>
        <taxon>Chelicerata</taxon>
        <taxon>Arachnida</taxon>
        <taxon>Araneae</taxon>
        <taxon>Araneomorphae</taxon>
        <taxon>Entelegynae</taxon>
        <taxon>Araneoidea</taxon>
        <taxon>Araneidae</taxon>
        <taxon>Araneus</taxon>
    </lineage>
</organism>
<protein>
    <submittedName>
        <fullName evidence="1">Uncharacterized protein</fullName>
    </submittedName>
</protein>
<dbReference type="EMBL" id="BGPR01016267">
    <property type="protein sequence ID" value="GBN72428.1"/>
    <property type="molecule type" value="Genomic_DNA"/>
</dbReference>
<name>A0A4Y2R9L0_ARAVE</name>
<proteinExistence type="predicted"/>
<comment type="caution">
    <text evidence="1">The sequence shown here is derived from an EMBL/GenBank/DDBJ whole genome shotgun (WGS) entry which is preliminary data.</text>
</comment>
<reference evidence="1 2" key="1">
    <citation type="journal article" date="2019" name="Sci. Rep.">
        <title>Orb-weaving spider Araneus ventricosus genome elucidates the spidroin gene catalogue.</title>
        <authorList>
            <person name="Kono N."/>
            <person name="Nakamura H."/>
            <person name="Ohtoshi R."/>
            <person name="Moran D.A.P."/>
            <person name="Shinohara A."/>
            <person name="Yoshida Y."/>
            <person name="Fujiwara M."/>
            <person name="Mori M."/>
            <person name="Tomita M."/>
            <person name="Arakawa K."/>
        </authorList>
    </citation>
    <scope>NUCLEOTIDE SEQUENCE [LARGE SCALE GENOMIC DNA]</scope>
</reference>
<dbReference type="AlphaFoldDB" id="A0A4Y2R9L0"/>
<keyword evidence="2" id="KW-1185">Reference proteome</keyword>